<dbReference type="RefSeq" id="WP_050354301.1">
    <property type="nucleotide sequence ID" value="NZ_LGSS01000003.1"/>
</dbReference>
<accession>A0A0L0WCX8</accession>
<dbReference type="STRING" id="1503.CLPU_3c00790"/>
<proteinExistence type="predicted"/>
<organism evidence="1 2">
    <name type="scientific">Gottschalkia purinilytica</name>
    <name type="common">Clostridium purinilyticum</name>
    <dbReference type="NCBI Taxonomy" id="1503"/>
    <lineage>
        <taxon>Bacteria</taxon>
        <taxon>Bacillati</taxon>
        <taxon>Bacillota</taxon>
        <taxon>Tissierellia</taxon>
        <taxon>Tissierellales</taxon>
        <taxon>Gottschalkiaceae</taxon>
        <taxon>Gottschalkia</taxon>
    </lineage>
</organism>
<protein>
    <submittedName>
        <fullName evidence="1">Uncharacterized protein</fullName>
    </submittedName>
</protein>
<dbReference type="AlphaFoldDB" id="A0A0L0WCX8"/>
<dbReference type="EMBL" id="LGSS01000003">
    <property type="protein sequence ID" value="KNF09301.1"/>
    <property type="molecule type" value="Genomic_DNA"/>
</dbReference>
<dbReference type="Proteomes" id="UP000037267">
    <property type="component" value="Unassembled WGS sequence"/>
</dbReference>
<sequence>MSRFGTFVPYEELVIEKKFYDKKLKQERKKKEVYKLRLPRYWKIKLEQSYGIDIIRYYADMCTTGSIGNEYKFGAVLWALLNGGGQNFTEEEACNFIDYAVKYAGYDALAFAVHSALTGALMTDEQYKKYKELTRYMNENEPPEILEVEEKK</sequence>
<reference evidence="2" key="1">
    <citation type="submission" date="2015-07" db="EMBL/GenBank/DDBJ databases">
        <title>Draft genome sequence of the purine-degrading Gottschalkia purinilyticum DSM 1384 (formerly Clostridium purinilyticum).</title>
        <authorList>
            <person name="Poehlein A."/>
            <person name="Schiel-Bengelsdorf B."/>
            <person name="Bengelsdorf F.R."/>
            <person name="Daniel R."/>
            <person name="Duerre P."/>
        </authorList>
    </citation>
    <scope>NUCLEOTIDE SEQUENCE [LARGE SCALE GENOMIC DNA]</scope>
    <source>
        <strain evidence="2">DSM 1384</strain>
    </source>
</reference>
<dbReference type="OrthoDB" id="10007377at2"/>
<comment type="caution">
    <text evidence="1">The sequence shown here is derived from an EMBL/GenBank/DDBJ whole genome shotgun (WGS) entry which is preliminary data.</text>
</comment>
<evidence type="ECO:0000313" key="1">
    <source>
        <dbReference type="EMBL" id="KNF09301.1"/>
    </source>
</evidence>
<gene>
    <name evidence="1" type="ORF">CLPU_3c00790</name>
</gene>
<name>A0A0L0WCX8_GOTPU</name>
<keyword evidence="2" id="KW-1185">Reference proteome</keyword>
<evidence type="ECO:0000313" key="2">
    <source>
        <dbReference type="Proteomes" id="UP000037267"/>
    </source>
</evidence>